<accession>A0ABU1YTA5</accession>
<evidence type="ECO:0008006" key="4">
    <source>
        <dbReference type="Google" id="ProtNLM"/>
    </source>
</evidence>
<reference evidence="2 3" key="1">
    <citation type="submission" date="2023-07" db="EMBL/GenBank/DDBJ databases">
        <title>Sorghum-associated microbial communities from plants grown in Nebraska, USA.</title>
        <authorList>
            <person name="Schachtman D."/>
        </authorList>
    </citation>
    <scope>NUCLEOTIDE SEQUENCE [LARGE SCALE GENOMIC DNA]</scope>
    <source>
        <strain evidence="2 3">BE314</strain>
    </source>
</reference>
<evidence type="ECO:0000256" key="1">
    <source>
        <dbReference type="SAM" id="Phobius"/>
    </source>
</evidence>
<feature type="transmembrane region" description="Helical" evidence="1">
    <location>
        <begin position="12"/>
        <end position="29"/>
    </location>
</feature>
<keyword evidence="1" id="KW-0812">Transmembrane</keyword>
<feature type="transmembrane region" description="Helical" evidence="1">
    <location>
        <begin position="41"/>
        <end position="59"/>
    </location>
</feature>
<feature type="transmembrane region" description="Helical" evidence="1">
    <location>
        <begin position="66"/>
        <end position="86"/>
    </location>
</feature>
<proteinExistence type="predicted"/>
<dbReference type="Pfam" id="PF10990">
    <property type="entry name" value="DUF2809"/>
    <property type="match status" value="1"/>
</dbReference>
<dbReference type="Proteomes" id="UP001180453">
    <property type="component" value="Unassembled WGS sequence"/>
</dbReference>
<dbReference type="EMBL" id="JAVDXU010000004">
    <property type="protein sequence ID" value="MDR7272097.1"/>
    <property type="molecule type" value="Genomic_DNA"/>
</dbReference>
<keyword evidence="3" id="KW-1185">Reference proteome</keyword>
<gene>
    <name evidence="2" type="ORF">J2X20_004771</name>
</gene>
<organism evidence="2 3">
    <name type="scientific">Roseateles saccharophilus</name>
    <name type="common">Pseudomonas saccharophila</name>
    <dbReference type="NCBI Taxonomy" id="304"/>
    <lineage>
        <taxon>Bacteria</taxon>
        <taxon>Pseudomonadati</taxon>
        <taxon>Pseudomonadota</taxon>
        <taxon>Betaproteobacteria</taxon>
        <taxon>Burkholderiales</taxon>
        <taxon>Sphaerotilaceae</taxon>
        <taxon>Roseateles</taxon>
    </lineage>
</organism>
<feature type="transmembrane region" description="Helical" evidence="1">
    <location>
        <begin position="113"/>
        <end position="131"/>
    </location>
</feature>
<sequence>MNPLGEPRHRNRLLYAVLVLAVIAAGLASRRYPGLLPAPLGKYPGDALWALMVMLLYGLARPRWTIARTAAAALATSFAVEFSQLYQADWINAIRHTTLGHLVLGSGFHALDLLAYGVGVAMGAAAELLMLRRASTAR</sequence>
<dbReference type="InterPro" id="IPR021257">
    <property type="entry name" value="DUF2809"/>
</dbReference>
<comment type="caution">
    <text evidence="2">The sequence shown here is derived from an EMBL/GenBank/DDBJ whole genome shotgun (WGS) entry which is preliminary data.</text>
</comment>
<evidence type="ECO:0000313" key="3">
    <source>
        <dbReference type="Proteomes" id="UP001180453"/>
    </source>
</evidence>
<protein>
    <recommendedName>
        <fullName evidence="4">DUF2809 domain-containing protein</fullName>
    </recommendedName>
</protein>
<keyword evidence="1" id="KW-1133">Transmembrane helix</keyword>
<keyword evidence="1" id="KW-0472">Membrane</keyword>
<evidence type="ECO:0000313" key="2">
    <source>
        <dbReference type="EMBL" id="MDR7272097.1"/>
    </source>
</evidence>
<name>A0ABU1YTA5_ROSSA</name>
<dbReference type="RefSeq" id="WP_310270596.1">
    <property type="nucleotide sequence ID" value="NZ_JAVDXU010000004.1"/>
</dbReference>